<sequence length="297" mass="32915">MYSQVAANKQKTFFIFALFIVLLSGFFYLIGLYYGDANGYFVLGLIISSVSSVFSYFFSDKLVLFSVRAVPADKGRYFNFYTAGENMAIAAGIPMPKLYVVQDASPNAFATGRDPQHAIVCATTGLLDMMDRAQLEGVIAHELSHVKNYDMLVMTVVSVLVGTISLVADWILRSMWWGRSGRDDEDRGNRNPLMFVLLLVALIVAPLTATLIQLAISRKREYLADADGALLTRRPMGLASALAKIAGYPVGMKNATTATAHLFISNPFKKNKKGDWFVNLFSTHPPVEERIRVLKEM</sequence>
<keyword evidence="6 12" id="KW-0479">Metal-binding</keyword>
<comment type="cofactor">
    <cofactor evidence="12">
        <name>Zn(2+)</name>
        <dbReference type="ChEBI" id="CHEBI:29105"/>
    </cofactor>
    <text evidence="12">Binds 1 zinc ion per subunit.</text>
</comment>
<dbReference type="PANTHER" id="PTHR43221:SF1">
    <property type="entry name" value="PROTEASE HTPX"/>
    <property type="match status" value="1"/>
</dbReference>
<comment type="similarity">
    <text evidence="2 12">Belongs to the peptidase M48B family.</text>
</comment>
<dbReference type="HAMAP" id="MF_00188">
    <property type="entry name" value="Pept_M48_protease_HtpX"/>
    <property type="match status" value="1"/>
</dbReference>
<organism evidence="14 15">
    <name type="scientific">Candidatus Roizmanbacteria bacterium CG17_big_fil_post_rev_8_21_14_2_50_39_7</name>
    <dbReference type="NCBI Taxonomy" id="1974858"/>
    <lineage>
        <taxon>Bacteria</taxon>
        <taxon>Candidatus Roizmaniibacteriota</taxon>
    </lineage>
</organism>
<comment type="subcellular location">
    <subcellularLocation>
        <location evidence="1 12">Cell membrane</location>
        <topology evidence="1 12">Multi-pass membrane protein</topology>
    </subcellularLocation>
</comment>
<feature type="transmembrane region" description="Helical" evidence="12">
    <location>
        <begin position="12"/>
        <end position="34"/>
    </location>
</feature>
<dbReference type="InterPro" id="IPR001915">
    <property type="entry name" value="Peptidase_M48"/>
</dbReference>
<dbReference type="AlphaFoldDB" id="A0A2M7EJR9"/>
<feature type="transmembrane region" description="Helical" evidence="12">
    <location>
        <begin position="40"/>
        <end position="58"/>
    </location>
</feature>
<keyword evidence="7 12" id="KW-0378">Hydrolase</keyword>
<evidence type="ECO:0000256" key="8">
    <source>
        <dbReference type="ARBA" id="ARBA00022833"/>
    </source>
</evidence>
<dbReference type="Pfam" id="PF01435">
    <property type="entry name" value="Peptidase_M48"/>
    <property type="match status" value="1"/>
</dbReference>
<feature type="domain" description="Peptidase M48" evidence="13">
    <location>
        <begin position="84"/>
        <end position="296"/>
    </location>
</feature>
<dbReference type="Gene3D" id="3.30.2010.10">
    <property type="entry name" value="Metalloproteases ('zincins'), catalytic domain"/>
    <property type="match status" value="1"/>
</dbReference>
<evidence type="ECO:0000256" key="4">
    <source>
        <dbReference type="ARBA" id="ARBA00022670"/>
    </source>
</evidence>
<evidence type="ECO:0000259" key="13">
    <source>
        <dbReference type="Pfam" id="PF01435"/>
    </source>
</evidence>
<keyword evidence="5 12" id="KW-0812">Transmembrane</keyword>
<feature type="binding site" evidence="12">
    <location>
        <position position="141"/>
    </location>
    <ligand>
        <name>Zn(2+)</name>
        <dbReference type="ChEBI" id="CHEBI:29105"/>
        <note>catalytic</note>
    </ligand>
</feature>
<accession>A0A2M7EJR9</accession>
<dbReference type="InterPro" id="IPR050083">
    <property type="entry name" value="HtpX_protease"/>
</dbReference>
<dbReference type="GO" id="GO:0004222">
    <property type="term" value="F:metalloendopeptidase activity"/>
    <property type="evidence" value="ECO:0007669"/>
    <property type="project" value="UniProtKB-UniRule"/>
</dbReference>
<reference evidence="15" key="1">
    <citation type="submission" date="2017-09" db="EMBL/GenBank/DDBJ databases">
        <title>Depth-based differentiation of microbial function through sediment-hosted aquifers and enrichment of novel symbionts in the deep terrestrial subsurface.</title>
        <authorList>
            <person name="Probst A.J."/>
            <person name="Ladd B."/>
            <person name="Jarett J.K."/>
            <person name="Geller-Mcgrath D.E."/>
            <person name="Sieber C.M.K."/>
            <person name="Emerson J.B."/>
            <person name="Anantharaman K."/>
            <person name="Thomas B.C."/>
            <person name="Malmstrom R."/>
            <person name="Stieglmeier M."/>
            <person name="Klingl A."/>
            <person name="Woyke T."/>
            <person name="Ryan C.M."/>
            <person name="Banfield J.F."/>
        </authorList>
    </citation>
    <scope>NUCLEOTIDE SEQUENCE [LARGE SCALE GENOMIC DNA]</scope>
</reference>
<gene>
    <name evidence="12" type="primary">htpX</name>
    <name evidence="14" type="ORF">COW57_03280</name>
</gene>
<evidence type="ECO:0000313" key="14">
    <source>
        <dbReference type="EMBL" id="PIV70804.1"/>
    </source>
</evidence>
<dbReference type="EC" id="3.4.24.-" evidence="12"/>
<dbReference type="InterPro" id="IPR022919">
    <property type="entry name" value="Pept_M48_protease_HtpX"/>
</dbReference>
<dbReference type="GO" id="GO:0005886">
    <property type="term" value="C:plasma membrane"/>
    <property type="evidence" value="ECO:0007669"/>
    <property type="project" value="UniProtKB-SubCell"/>
</dbReference>
<dbReference type="EMBL" id="PFEV01000156">
    <property type="protein sequence ID" value="PIV70804.1"/>
    <property type="molecule type" value="Genomic_DNA"/>
</dbReference>
<keyword evidence="9 12" id="KW-1133">Transmembrane helix</keyword>
<evidence type="ECO:0000256" key="1">
    <source>
        <dbReference type="ARBA" id="ARBA00004651"/>
    </source>
</evidence>
<dbReference type="PANTHER" id="PTHR43221">
    <property type="entry name" value="PROTEASE HTPX"/>
    <property type="match status" value="1"/>
</dbReference>
<evidence type="ECO:0000256" key="9">
    <source>
        <dbReference type="ARBA" id="ARBA00022989"/>
    </source>
</evidence>
<feature type="binding site" evidence="12">
    <location>
        <position position="145"/>
    </location>
    <ligand>
        <name>Zn(2+)</name>
        <dbReference type="ChEBI" id="CHEBI:29105"/>
        <note>catalytic</note>
    </ligand>
</feature>
<evidence type="ECO:0000256" key="11">
    <source>
        <dbReference type="ARBA" id="ARBA00023136"/>
    </source>
</evidence>
<keyword evidence="10 12" id="KW-0482">Metalloprotease</keyword>
<feature type="active site" evidence="12">
    <location>
        <position position="142"/>
    </location>
</feature>
<evidence type="ECO:0000256" key="2">
    <source>
        <dbReference type="ARBA" id="ARBA00009779"/>
    </source>
</evidence>
<dbReference type="GO" id="GO:0008270">
    <property type="term" value="F:zinc ion binding"/>
    <property type="evidence" value="ECO:0007669"/>
    <property type="project" value="UniProtKB-UniRule"/>
</dbReference>
<feature type="transmembrane region" description="Helical" evidence="12">
    <location>
        <begin position="151"/>
        <end position="172"/>
    </location>
</feature>
<evidence type="ECO:0000256" key="6">
    <source>
        <dbReference type="ARBA" id="ARBA00022723"/>
    </source>
</evidence>
<evidence type="ECO:0000256" key="10">
    <source>
        <dbReference type="ARBA" id="ARBA00023049"/>
    </source>
</evidence>
<evidence type="ECO:0000313" key="15">
    <source>
        <dbReference type="Proteomes" id="UP000228762"/>
    </source>
</evidence>
<name>A0A2M7EJR9_9BACT</name>
<evidence type="ECO:0000256" key="5">
    <source>
        <dbReference type="ARBA" id="ARBA00022692"/>
    </source>
</evidence>
<keyword evidence="8 12" id="KW-0862">Zinc</keyword>
<proteinExistence type="inferred from homology"/>
<feature type="binding site" evidence="12">
    <location>
        <position position="221"/>
    </location>
    <ligand>
        <name>Zn(2+)</name>
        <dbReference type="ChEBI" id="CHEBI:29105"/>
        <note>catalytic</note>
    </ligand>
</feature>
<protein>
    <recommendedName>
        <fullName evidence="12">Protease HtpX homolog</fullName>
        <ecNumber evidence="12">3.4.24.-</ecNumber>
    </recommendedName>
</protein>
<feature type="transmembrane region" description="Helical" evidence="12">
    <location>
        <begin position="192"/>
        <end position="216"/>
    </location>
</feature>
<comment type="caution">
    <text evidence="14">The sequence shown here is derived from an EMBL/GenBank/DDBJ whole genome shotgun (WGS) entry which is preliminary data.</text>
</comment>
<dbReference type="Proteomes" id="UP000228762">
    <property type="component" value="Unassembled WGS sequence"/>
</dbReference>
<keyword evidence="11 12" id="KW-0472">Membrane</keyword>
<keyword evidence="4 12" id="KW-0645">Protease</keyword>
<evidence type="ECO:0000256" key="3">
    <source>
        <dbReference type="ARBA" id="ARBA00022475"/>
    </source>
</evidence>
<keyword evidence="3 12" id="KW-1003">Cell membrane</keyword>
<evidence type="ECO:0000256" key="7">
    <source>
        <dbReference type="ARBA" id="ARBA00022801"/>
    </source>
</evidence>
<dbReference type="GO" id="GO:0006508">
    <property type="term" value="P:proteolysis"/>
    <property type="evidence" value="ECO:0007669"/>
    <property type="project" value="UniProtKB-KW"/>
</dbReference>
<evidence type="ECO:0000256" key="12">
    <source>
        <dbReference type="HAMAP-Rule" id="MF_00188"/>
    </source>
</evidence>
<dbReference type="CDD" id="cd07340">
    <property type="entry name" value="M48B_Htpx_like"/>
    <property type="match status" value="1"/>
</dbReference>